<feature type="domain" description="Peptidase M16 N-terminal" evidence="5">
    <location>
        <begin position="35"/>
        <end position="178"/>
    </location>
</feature>
<accession>A0AAE9CXG9</accession>
<evidence type="ECO:0000256" key="4">
    <source>
        <dbReference type="SAM" id="MobiDB-lite"/>
    </source>
</evidence>
<proteinExistence type="predicted"/>
<evidence type="ECO:0000256" key="2">
    <source>
        <dbReference type="ARBA" id="ARBA00022946"/>
    </source>
</evidence>
<keyword evidence="2" id="KW-0809">Transit peptide</keyword>
<name>A0AAE9CXG9_CAEBR</name>
<organism evidence="6 7">
    <name type="scientific">Caenorhabditis briggsae</name>
    <dbReference type="NCBI Taxonomy" id="6238"/>
    <lineage>
        <taxon>Eukaryota</taxon>
        <taxon>Metazoa</taxon>
        <taxon>Ecdysozoa</taxon>
        <taxon>Nematoda</taxon>
        <taxon>Chromadorea</taxon>
        <taxon>Rhabditida</taxon>
        <taxon>Rhabditina</taxon>
        <taxon>Rhabditomorpha</taxon>
        <taxon>Rhabditoidea</taxon>
        <taxon>Rhabditidae</taxon>
        <taxon>Peloderinae</taxon>
        <taxon>Caenorhabditis</taxon>
    </lineage>
</organism>
<dbReference type="Pfam" id="PF00675">
    <property type="entry name" value="Peptidase_M16"/>
    <property type="match status" value="1"/>
</dbReference>
<evidence type="ECO:0000259" key="5">
    <source>
        <dbReference type="Pfam" id="PF00675"/>
    </source>
</evidence>
<dbReference type="FunFam" id="3.30.830.10:FF:000021">
    <property type="entry name" value="Cytochrome b-c1 complex subunit 2"/>
    <property type="match status" value="1"/>
</dbReference>
<dbReference type="EMBL" id="CP090896">
    <property type="protein sequence ID" value="ULT84575.1"/>
    <property type="molecule type" value="Genomic_DNA"/>
</dbReference>
<dbReference type="InterPro" id="IPR011249">
    <property type="entry name" value="Metalloenz_LuxS/M16"/>
</dbReference>
<comment type="subcellular location">
    <subcellularLocation>
        <location evidence="1">Mitochondrion</location>
    </subcellularLocation>
</comment>
<dbReference type="InterPro" id="IPR011765">
    <property type="entry name" value="Pept_M16_N"/>
</dbReference>
<dbReference type="PANTHER" id="PTHR11851">
    <property type="entry name" value="METALLOPROTEASE"/>
    <property type="match status" value="1"/>
</dbReference>
<gene>
    <name evidence="6" type="ORF">L3Y34_013318</name>
</gene>
<dbReference type="Gene3D" id="3.30.830.10">
    <property type="entry name" value="Metalloenzyme, LuxS/M16 peptidase-like"/>
    <property type="match status" value="2"/>
</dbReference>
<dbReference type="FunFam" id="3.30.830.10:FF:000039">
    <property type="entry name" value="Ubiquinol-cytochrome c reductase core subunit 2"/>
    <property type="match status" value="1"/>
</dbReference>
<dbReference type="Proteomes" id="UP000827892">
    <property type="component" value="Chromosome X"/>
</dbReference>
<evidence type="ECO:0000313" key="6">
    <source>
        <dbReference type="EMBL" id="ULT84575.1"/>
    </source>
</evidence>
<dbReference type="SUPFAM" id="SSF63411">
    <property type="entry name" value="LuxS/MPP-like metallohydrolase"/>
    <property type="match status" value="2"/>
</dbReference>
<dbReference type="GO" id="GO:0005739">
    <property type="term" value="C:mitochondrion"/>
    <property type="evidence" value="ECO:0007669"/>
    <property type="project" value="UniProtKB-SubCell"/>
</dbReference>
<feature type="region of interest" description="Disordered" evidence="4">
    <location>
        <begin position="1"/>
        <end position="23"/>
    </location>
</feature>
<dbReference type="PANTHER" id="PTHR11851:SF226">
    <property type="entry name" value="CYTOCHROME B-C1 COMPLEX SUBUNIT 2, MITOCHONDRIAL"/>
    <property type="match status" value="1"/>
</dbReference>
<evidence type="ECO:0000313" key="7">
    <source>
        <dbReference type="Proteomes" id="UP000827892"/>
    </source>
</evidence>
<dbReference type="AlphaFoldDB" id="A0AAE9CXG9"/>
<dbReference type="InterPro" id="IPR050361">
    <property type="entry name" value="MPP/UQCRC_Complex"/>
</dbReference>
<evidence type="ECO:0000256" key="1">
    <source>
        <dbReference type="ARBA" id="ARBA00004173"/>
    </source>
</evidence>
<feature type="compositionally biased region" description="Low complexity" evidence="4">
    <location>
        <begin position="12"/>
        <end position="21"/>
    </location>
</feature>
<protein>
    <recommendedName>
        <fullName evidence="5">Peptidase M16 N-terminal domain-containing protein</fullName>
    </recommendedName>
</protein>
<reference evidence="6 7" key="1">
    <citation type="submission" date="2022-05" db="EMBL/GenBank/DDBJ databases">
        <title>Chromosome-level reference genomes for two strains of Caenorhabditis briggsae: an improved platform for comparative genomics.</title>
        <authorList>
            <person name="Stevens L."/>
            <person name="Andersen E.C."/>
        </authorList>
    </citation>
    <scope>NUCLEOTIDE SEQUENCE [LARGE SCALE GENOMIC DNA]</scope>
    <source>
        <strain evidence="6">QX1410_ONT</strain>
        <tissue evidence="6">Whole-organism</tissue>
    </source>
</reference>
<dbReference type="GO" id="GO:0046872">
    <property type="term" value="F:metal ion binding"/>
    <property type="evidence" value="ECO:0007669"/>
    <property type="project" value="InterPro"/>
</dbReference>
<evidence type="ECO:0000256" key="3">
    <source>
        <dbReference type="ARBA" id="ARBA00023128"/>
    </source>
</evidence>
<sequence length="424" mass="44242">MLSRNVVRGAHKAATSSTSSKPVEKVTKLGNGLTVATVDSKKPITQLVLAFRAGSRYETPAQAGLSHTLRNFVGRDSKDHFGSAIVWSASTYGGVVKSFTSRDLFGVSLTVPRDSTSYALHVLAQAAAVPGFKPWEIEDVLPTMRADNGFRTAYDLVVDQIHKAAYRNGGLGNSVYAPCSKIGAICTNSLTAFADKHLVNGNAVLFATNASHDDLALFGENHSPIRNGSAASPSSSAYKGGEVRRDADSKYAHVIVAGEGAAGNNAKALATQAVLLTALGNSSPVKFSTSATGVIGKAAGENGSASAYQAVHSDSGLAGAYIVADGAHIGQVVSNVVGALKSFKVADIESVKKQAYNNALRASAHSDNFAIERTSQLFQSQDNFIELISSVSTDDVDAAAKKLTNKLSVASYGNINEVPYVDTL</sequence>
<keyword evidence="3" id="KW-0496">Mitochondrion</keyword>
<dbReference type="GO" id="GO:0016020">
    <property type="term" value="C:membrane"/>
    <property type="evidence" value="ECO:0007669"/>
    <property type="project" value="UniProtKB-ARBA"/>
</dbReference>